<dbReference type="Proteomes" id="UP000199656">
    <property type="component" value="Unassembled WGS sequence"/>
</dbReference>
<reference evidence="3" key="1">
    <citation type="submission" date="2016-10" db="EMBL/GenBank/DDBJ databases">
        <authorList>
            <person name="Varghese N."/>
            <person name="Submissions S."/>
        </authorList>
    </citation>
    <scope>NUCLEOTIDE SEQUENCE [LARGE SCALE GENOMIC DNA]</scope>
    <source>
        <strain evidence="3">DSM 23920</strain>
    </source>
</reference>
<gene>
    <name evidence="2" type="ORF">SAMN05660909_02849</name>
</gene>
<feature type="transmembrane region" description="Helical" evidence="1">
    <location>
        <begin position="120"/>
        <end position="140"/>
    </location>
</feature>
<feature type="transmembrane region" description="Helical" evidence="1">
    <location>
        <begin position="67"/>
        <end position="91"/>
    </location>
</feature>
<evidence type="ECO:0008006" key="4">
    <source>
        <dbReference type="Google" id="ProtNLM"/>
    </source>
</evidence>
<dbReference type="AlphaFoldDB" id="A0A1H4CZA0"/>
<dbReference type="RefSeq" id="WP_089762743.1">
    <property type="nucleotide sequence ID" value="NZ_BKAT01000019.1"/>
</dbReference>
<keyword evidence="3" id="KW-1185">Reference proteome</keyword>
<evidence type="ECO:0000313" key="2">
    <source>
        <dbReference type="EMBL" id="SEA65670.1"/>
    </source>
</evidence>
<name>A0A1H4CZA0_9BACT</name>
<keyword evidence="1" id="KW-1133">Transmembrane helix</keyword>
<dbReference type="STRING" id="408074.SAMN05660909_02849"/>
<evidence type="ECO:0000313" key="3">
    <source>
        <dbReference type="Proteomes" id="UP000199656"/>
    </source>
</evidence>
<proteinExistence type="predicted"/>
<organism evidence="2 3">
    <name type="scientific">Chitinophaga terrae</name>
    <name type="common">ex Kim and Jung 2007</name>
    <dbReference type="NCBI Taxonomy" id="408074"/>
    <lineage>
        <taxon>Bacteria</taxon>
        <taxon>Pseudomonadati</taxon>
        <taxon>Bacteroidota</taxon>
        <taxon>Chitinophagia</taxon>
        <taxon>Chitinophagales</taxon>
        <taxon>Chitinophagaceae</taxon>
        <taxon>Chitinophaga</taxon>
    </lineage>
</organism>
<feature type="transmembrane region" description="Helical" evidence="1">
    <location>
        <begin position="37"/>
        <end position="60"/>
    </location>
</feature>
<keyword evidence="1" id="KW-0812">Transmembrane</keyword>
<dbReference type="OrthoDB" id="343946at2"/>
<dbReference type="EMBL" id="FNRL01000012">
    <property type="protein sequence ID" value="SEA65670.1"/>
    <property type="molecule type" value="Genomic_DNA"/>
</dbReference>
<accession>A0A1H4CZA0</accession>
<protein>
    <recommendedName>
        <fullName evidence="4">DUF4149 domain-containing protein</fullName>
    </recommendedName>
</protein>
<keyword evidence="1" id="KW-0472">Membrane</keyword>
<evidence type="ECO:0000256" key="1">
    <source>
        <dbReference type="SAM" id="Phobius"/>
    </source>
</evidence>
<sequence>MVYGITLILLSIIAVPSLILSKKPNAKELLEKVEPYQGWIGIIFCFWGIWGLVTAVLNLGWLTSTPIWWGTLTAGSLVEACLGFLLGFPLINRFFLSGNQKAREKAIRIRAQVAPKQGKLGILGIIVGAWMIIASFLFTIA</sequence>